<feature type="transmembrane region" description="Helical" evidence="23">
    <location>
        <begin position="37"/>
        <end position="56"/>
    </location>
</feature>
<evidence type="ECO:0000256" key="14">
    <source>
        <dbReference type="ARBA" id="ARBA00023121"/>
    </source>
</evidence>
<feature type="repeat" description="WD" evidence="21">
    <location>
        <begin position="655"/>
        <end position="695"/>
    </location>
</feature>
<keyword evidence="26" id="KW-1185">Reference proteome</keyword>
<name>A0AAN7BP07_9PEZI</name>
<feature type="region of interest" description="Disordered" evidence="22">
    <location>
        <begin position="981"/>
        <end position="1016"/>
    </location>
</feature>
<evidence type="ECO:0000256" key="2">
    <source>
        <dbReference type="ARBA" id="ARBA00004557"/>
    </source>
</evidence>
<evidence type="ECO:0000256" key="13">
    <source>
        <dbReference type="ARBA" id="ARBA00023098"/>
    </source>
</evidence>
<evidence type="ECO:0000256" key="10">
    <source>
        <dbReference type="ARBA" id="ARBA00022824"/>
    </source>
</evidence>
<keyword evidence="6" id="KW-0153">Cholesterol metabolism</keyword>
<dbReference type="GO" id="GO:0032933">
    <property type="term" value="P:SREBP signaling pathway"/>
    <property type="evidence" value="ECO:0007669"/>
    <property type="project" value="InterPro"/>
</dbReference>
<feature type="region of interest" description="Disordered" evidence="22">
    <location>
        <begin position="1034"/>
        <end position="1073"/>
    </location>
</feature>
<dbReference type="EMBL" id="MU865340">
    <property type="protein sequence ID" value="KAK4226899.1"/>
    <property type="molecule type" value="Genomic_DNA"/>
</dbReference>
<keyword evidence="14" id="KW-0446">Lipid-binding</keyword>
<dbReference type="PANTHER" id="PTHR46378">
    <property type="entry name" value="STEROL REGULATORY ELEMENT-BINDING PROTEIN CLEAVAGE-ACTIVATING PROTEIN"/>
    <property type="match status" value="1"/>
</dbReference>
<evidence type="ECO:0000256" key="20">
    <source>
        <dbReference type="ARBA" id="ARBA00045958"/>
    </source>
</evidence>
<feature type="compositionally biased region" description="Gly residues" evidence="22">
    <location>
        <begin position="1039"/>
        <end position="1051"/>
    </location>
</feature>
<dbReference type="InterPro" id="IPR036322">
    <property type="entry name" value="WD40_repeat_dom_sf"/>
</dbReference>
<dbReference type="Pfam" id="PF12349">
    <property type="entry name" value="Sterol-sensing"/>
    <property type="match status" value="1"/>
</dbReference>
<dbReference type="PANTHER" id="PTHR46378:SF1">
    <property type="entry name" value="STEROL REGULATORY ELEMENT-BINDING PROTEIN CLEAVAGE-ACTIVATING PROTEIN"/>
    <property type="match status" value="1"/>
</dbReference>
<dbReference type="AlphaFoldDB" id="A0AAN7BP07"/>
<dbReference type="GO" id="GO:0045540">
    <property type="term" value="P:regulation of cholesterol biosynthetic process"/>
    <property type="evidence" value="ECO:0007669"/>
    <property type="project" value="TreeGrafter"/>
</dbReference>
<proteinExistence type="inferred from homology"/>
<keyword evidence="10" id="KW-0256">Endoplasmic reticulum</keyword>
<dbReference type="GO" id="GO:0005789">
    <property type="term" value="C:endoplasmic reticulum membrane"/>
    <property type="evidence" value="ECO:0007669"/>
    <property type="project" value="UniProtKB-SubCell"/>
</dbReference>
<dbReference type="GO" id="GO:0032934">
    <property type="term" value="F:sterol binding"/>
    <property type="evidence" value="ECO:0007669"/>
    <property type="project" value="InterPro"/>
</dbReference>
<evidence type="ECO:0000256" key="9">
    <source>
        <dbReference type="ARBA" id="ARBA00022737"/>
    </source>
</evidence>
<reference evidence="25" key="1">
    <citation type="journal article" date="2023" name="Mol. Phylogenet. Evol.">
        <title>Genome-scale phylogeny and comparative genomics of the fungal order Sordariales.</title>
        <authorList>
            <person name="Hensen N."/>
            <person name="Bonometti L."/>
            <person name="Westerberg I."/>
            <person name="Brannstrom I.O."/>
            <person name="Guillou S."/>
            <person name="Cros-Aarteil S."/>
            <person name="Calhoun S."/>
            <person name="Haridas S."/>
            <person name="Kuo A."/>
            <person name="Mondo S."/>
            <person name="Pangilinan J."/>
            <person name="Riley R."/>
            <person name="LaButti K."/>
            <person name="Andreopoulos B."/>
            <person name="Lipzen A."/>
            <person name="Chen C."/>
            <person name="Yan M."/>
            <person name="Daum C."/>
            <person name="Ng V."/>
            <person name="Clum A."/>
            <person name="Steindorff A."/>
            <person name="Ohm R.A."/>
            <person name="Martin F."/>
            <person name="Silar P."/>
            <person name="Natvig D.O."/>
            <person name="Lalanne C."/>
            <person name="Gautier V."/>
            <person name="Ament-Velasquez S.L."/>
            <person name="Kruys A."/>
            <person name="Hutchinson M.I."/>
            <person name="Powell A.J."/>
            <person name="Barry K."/>
            <person name="Miller A.N."/>
            <person name="Grigoriev I.V."/>
            <person name="Debuchy R."/>
            <person name="Gladieux P."/>
            <person name="Hiltunen Thoren M."/>
            <person name="Johannesson H."/>
        </authorList>
    </citation>
    <scope>NUCLEOTIDE SEQUENCE</scope>
    <source>
        <strain evidence="25">CBS 990.96</strain>
    </source>
</reference>
<evidence type="ECO:0000256" key="18">
    <source>
        <dbReference type="ARBA" id="ARBA00023221"/>
    </source>
</evidence>
<evidence type="ECO:0000256" key="8">
    <source>
        <dbReference type="ARBA" id="ARBA00022692"/>
    </source>
</evidence>
<keyword evidence="17" id="KW-0325">Glycoprotein</keyword>
<dbReference type="SUPFAM" id="SSF82866">
    <property type="entry name" value="Multidrug efflux transporter AcrB transmembrane domain"/>
    <property type="match status" value="1"/>
</dbReference>
<feature type="transmembrane region" description="Helical" evidence="23">
    <location>
        <begin position="608"/>
        <end position="626"/>
    </location>
</feature>
<dbReference type="InterPro" id="IPR001680">
    <property type="entry name" value="WD40_rpt"/>
</dbReference>
<dbReference type="InterPro" id="IPR053958">
    <property type="entry name" value="HMGCR/SNAP/NPC1-like_SSD"/>
</dbReference>
<dbReference type="PROSITE" id="PS50082">
    <property type="entry name" value="WD_REPEATS_2"/>
    <property type="match status" value="1"/>
</dbReference>
<evidence type="ECO:0000256" key="5">
    <source>
        <dbReference type="ARBA" id="ARBA00019541"/>
    </source>
</evidence>
<keyword evidence="7 21" id="KW-0853">WD repeat</keyword>
<evidence type="ECO:0000256" key="4">
    <source>
        <dbReference type="ARBA" id="ARBA00007410"/>
    </source>
</evidence>
<dbReference type="Gene3D" id="2.130.10.10">
    <property type="entry name" value="YVTN repeat-like/Quinoprotein amine dehydrogenase"/>
    <property type="match status" value="1"/>
</dbReference>
<feature type="transmembrane region" description="Helical" evidence="23">
    <location>
        <begin position="281"/>
        <end position="300"/>
    </location>
</feature>
<dbReference type="GO" id="GO:0008203">
    <property type="term" value="P:cholesterol metabolic process"/>
    <property type="evidence" value="ECO:0007669"/>
    <property type="project" value="UniProtKB-KW"/>
</dbReference>
<evidence type="ECO:0000259" key="24">
    <source>
        <dbReference type="PROSITE" id="PS50156"/>
    </source>
</evidence>
<dbReference type="GO" id="GO:0000139">
    <property type="term" value="C:Golgi membrane"/>
    <property type="evidence" value="ECO:0007669"/>
    <property type="project" value="UniProtKB-SubCell"/>
</dbReference>
<evidence type="ECO:0000256" key="19">
    <source>
        <dbReference type="ARBA" id="ARBA00023329"/>
    </source>
</evidence>
<dbReference type="PROSITE" id="PS00678">
    <property type="entry name" value="WD_REPEATS_1"/>
    <property type="match status" value="1"/>
</dbReference>
<accession>A0AAN7BP07</accession>
<dbReference type="InterPro" id="IPR030225">
    <property type="entry name" value="SCAP"/>
</dbReference>
<organism evidence="25 26">
    <name type="scientific">Podospora fimiseda</name>
    <dbReference type="NCBI Taxonomy" id="252190"/>
    <lineage>
        <taxon>Eukaryota</taxon>
        <taxon>Fungi</taxon>
        <taxon>Dikarya</taxon>
        <taxon>Ascomycota</taxon>
        <taxon>Pezizomycotina</taxon>
        <taxon>Sordariomycetes</taxon>
        <taxon>Sordariomycetidae</taxon>
        <taxon>Sordariales</taxon>
        <taxon>Podosporaceae</taxon>
        <taxon>Podospora</taxon>
    </lineage>
</organism>
<evidence type="ECO:0000256" key="22">
    <source>
        <dbReference type="SAM" id="MobiDB-lite"/>
    </source>
</evidence>
<evidence type="ECO:0000256" key="16">
    <source>
        <dbReference type="ARBA" id="ARBA00023166"/>
    </source>
</evidence>
<keyword evidence="18" id="KW-0753">Steroid metabolism</keyword>
<gene>
    <name evidence="25" type="ORF">QBC38DRAFT_215188</name>
</gene>
<feature type="compositionally biased region" description="Basic and acidic residues" evidence="22">
    <location>
        <begin position="1007"/>
        <end position="1016"/>
    </location>
</feature>
<keyword evidence="13" id="KW-0443">Lipid metabolism</keyword>
<keyword evidence="16" id="KW-1207">Sterol metabolism</keyword>
<evidence type="ECO:0000256" key="17">
    <source>
        <dbReference type="ARBA" id="ARBA00023180"/>
    </source>
</evidence>
<feature type="transmembrane region" description="Helical" evidence="23">
    <location>
        <begin position="312"/>
        <end position="338"/>
    </location>
</feature>
<evidence type="ECO:0000256" key="21">
    <source>
        <dbReference type="PROSITE-ProRule" id="PRU00221"/>
    </source>
</evidence>
<evidence type="ECO:0000256" key="6">
    <source>
        <dbReference type="ARBA" id="ARBA00022548"/>
    </source>
</evidence>
<evidence type="ECO:0000256" key="12">
    <source>
        <dbReference type="ARBA" id="ARBA00023034"/>
    </source>
</evidence>
<sequence length="1177" mass="130435">MLTCNRTTEAPDLPPTHPLRSAFARYGKWAARHVKTVLPICTAVIFLFLYLFPFLYTTDATNITSGVSNLPHHVWTDAQPLNDPLVEPDVIMRSIWIHGSYMKALNRDVLLGALELQDELLGPTTNFNPRRPGDNIQPSDVSDDLTPEERDSFHIVNGLTDNSWFFHSPLQYWSGSADNIRADQDIVSTVNAKKTQSTSVNVTLRHSIVFSGKRFEERRLVAADALVITLIHRRDSPVGRKWVKKAEALASQPNTKWQIIPPDGKSLSNQLYEFQFRPMSWSDWLVLSIAYTVTICYLLLSLSKLRAVKSRLGLIITILVQITASVVSSFTVCAIFKIDLSRIPYYAYPLVVLAISMENSFRLINAVILTSSSISNSDRIGEAFGKTAHIAVANRVQNLVVLLGLSRITYPGVAAFCTFAAIATIFDFFFLATFFLSVLNVDVRQRELIELEKASHKRARPADALHSRHAWFDFRQFRLGETTTSTRVAGTVVLLGFVLIAQSHYAPEGRRQWLNQIFSFSWNQFAQDSPKSSLLIEINQARSPTSWLRLQDHETAREVIKVVKPQAHSYVARVFDPLIFVLRGSDRVPQSREPLFLPAIYDFINHEVPIFIVLSLIVVAAIRLFTDFLLRDQFQETLDSDHPDDEPLLSVRPLTKGHTLDVAMMAASPGGHLVSVGLDRAIQVWDVRCGTKNQVLSDPEVPLENPFPVLSMAVDDESKWLALVSWQRVFLWSIEERQWAATRDIDLGGQKPQAVFFNSKPQESTPTLVLIKRNGTGIEMQLEVEESRVFNICKTPLVWAVSFTEKCYPHQQNHPPLSILTVSRKSCIHLVSQQDNEWVSKEVKLSDEREAARDPIHCVLPIPALSAYLIGRSRSVDLVDLDTSAVIHTFSTETMRLKTLKQVCLTRAQPSSLSSITLAYVSADTGDLIIQTYLPEEGENILYCPRGHRPWGPARESRKRIENPGKWEVLVGGSIVGVRQRKSLLPPPSPISTNGGGGAGGLRRRSRADSRASDDCNRRKQVWEAWVINHPELEAASEGGRGGSGGSGHLGGRSSSGRYSEVDETRPLDPAGDNLMISELGPMVKLGMMSVAVGFGNVVKVISAGHEYFDKIFLPAANGFQGMGADPPLLAERRRRNKAGGGGGHGRANGLGLGLVGLGVVSPVGGGGGVFLRDGIS</sequence>
<evidence type="ECO:0000256" key="1">
    <source>
        <dbReference type="ARBA" id="ARBA00004477"/>
    </source>
</evidence>
<keyword evidence="12" id="KW-0333">Golgi apparatus</keyword>
<dbReference type="InterPro" id="IPR015943">
    <property type="entry name" value="WD40/YVTN_repeat-like_dom_sf"/>
</dbReference>
<keyword evidence="19" id="KW-0968">Cytoplasmic vesicle</keyword>
<evidence type="ECO:0000313" key="25">
    <source>
        <dbReference type="EMBL" id="KAK4226899.1"/>
    </source>
</evidence>
<keyword evidence="9" id="KW-0677">Repeat</keyword>
<evidence type="ECO:0000313" key="26">
    <source>
        <dbReference type="Proteomes" id="UP001301958"/>
    </source>
</evidence>
<dbReference type="SMART" id="SM00320">
    <property type="entry name" value="WD40"/>
    <property type="match status" value="2"/>
</dbReference>
<evidence type="ECO:0000256" key="23">
    <source>
        <dbReference type="SAM" id="Phobius"/>
    </source>
</evidence>
<keyword evidence="8 23" id="KW-0812">Transmembrane</keyword>
<dbReference type="SUPFAM" id="SSF50978">
    <property type="entry name" value="WD40 repeat-like"/>
    <property type="match status" value="1"/>
</dbReference>
<comment type="caution">
    <text evidence="25">The sequence shown here is derived from an EMBL/GenBank/DDBJ whole genome shotgun (WGS) entry which is preliminary data.</text>
</comment>
<evidence type="ECO:0000256" key="15">
    <source>
        <dbReference type="ARBA" id="ARBA00023136"/>
    </source>
</evidence>
<dbReference type="GO" id="GO:0032936">
    <property type="term" value="C:SREBP-SCAP complex"/>
    <property type="evidence" value="ECO:0007669"/>
    <property type="project" value="TreeGrafter"/>
</dbReference>
<dbReference type="GO" id="GO:0012507">
    <property type="term" value="C:ER to Golgi transport vesicle membrane"/>
    <property type="evidence" value="ECO:0007669"/>
    <property type="project" value="UniProtKB-SubCell"/>
</dbReference>
<dbReference type="InterPro" id="IPR019775">
    <property type="entry name" value="WD40_repeat_CS"/>
</dbReference>
<dbReference type="InterPro" id="IPR000731">
    <property type="entry name" value="SSD"/>
</dbReference>
<protein>
    <recommendedName>
        <fullName evidence="5">Sterol regulatory element-binding protein cleavage-activating protein</fullName>
    </recommendedName>
</protein>
<feature type="domain" description="SSD" evidence="24">
    <location>
        <begin position="283"/>
        <end position="441"/>
    </location>
</feature>
<reference evidence="25" key="2">
    <citation type="submission" date="2023-05" db="EMBL/GenBank/DDBJ databases">
        <authorList>
            <consortium name="Lawrence Berkeley National Laboratory"/>
            <person name="Steindorff A."/>
            <person name="Hensen N."/>
            <person name="Bonometti L."/>
            <person name="Westerberg I."/>
            <person name="Brannstrom I.O."/>
            <person name="Guillou S."/>
            <person name="Cros-Aarteil S."/>
            <person name="Calhoun S."/>
            <person name="Haridas S."/>
            <person name="Kuo A."/>
            <person name="Mondo S."/>
            <person name="Pangilinan J."/>
            <person name="Riley R."/>
            <person name="Labutti K."/>
            <person name="Andreopoulos B."/>
            <person name="Lipzen A."/>
            <person name="Chen C."/>
            <person name="Yanf M."/>
            <person name="Daum C."/>
            <person name="Ng V."/>
            <person name="Clum A."/>
            <person name="Ohm R."/>
            <person name="Martin F."/>
            <person name="Silar P."/>
            <person name="Natvig D."/>
            <person name="Lalanne C."/>
            <person name="Gautier V."/>
            <person name="Ament-Velasquez S.L."/>
            <person name="Kruys A."/>
            <person name="Hutchinson M.I."/>
            <person name="Powell A.J."/>
            <person name="Barry K."/>
            <person name="Miller A.N."/>
            <person name="Grigoriev I.V."/>
            <person name="Debuchy R."/>
            <person name="Gladieux P."/>
            <person name="Thoren M.H."/>
            <person name="Johannesson H."/>
        </authorList>
    </citation>
    <scope>NUCLEOTIDE SEQUENCE</scope>
    <source>
        <strain evidence="25">CBS 990.96</strain>
    </source>
</reference>
<evidence type="ECO:0000256" key="3">
    <source>
        <dbReference type="ARBA" id="ARBA00004653"/>
    </source>
</evidence>
<comment type="similarity">
    <text evidence="4">Belongs to the WD repeat SCAP family.</text>
</comment>
<comment type="function">
    <text evidence="20">Escort protein required for cholesterol as well as lipid homeostasis. Regulates export of the SCAP-SREBP complex from the endoplasmic reticulum to the Golgi upon low cholesterol, thereby regulating the processing of sterol regulatory element-binding proteins (SREBPs) SREBF1/SREBP1 and SREBF2/SREBP2. At high sterol concentrations, formation of a ternary complex with INSIG (INSIG1 or INSIG2) leads to mask the ER export signal in SCAP, promoting retention of the complex in the endoplasmic reticulum. Low sterol concentrations trigger release of INSIG, a conformational change in the SSD domain of SCAP, unmasking of the ER export signal, promoting recruitment into COPII-coated vesicles and transport of the SCAP-SREBP to the Golgi: in the Golgi, SREBPs are then processed, releasing the transcription factor fragment of SREBPs from the membrane, its import into the nucleus and up-regulation of LDLR, INSIG1 and the mevalonate pathway. Binds cholesterol via its SSD domain.</text>
</comment>
<dbReference type="Proteomes" id="UP001301958">
    <property type="component" value="Unassembled WGS sequence"/>
</dbReference>
<comment type="subcellular location">
    <subcellularLocation>
        <location evidence="2">Cytoplasmic vesicle</location>
        <location evidence="2">COPII-coated vesicle membrane</location>
        <topology evidence="2">Multi-pass membrane protein</topology>
    </subcellularLocation>
    <subcellularLocation>
        <location evidence="1">Endoplasmic reticulum membrane</location>
        <topology evidence="1">Multi-pass membrane protein</topology>
    </subcellularLocation>
    <subcellularLocation>
        <location evidence="3">Golgi apparatus membrane</location>
        <topology evidence="3">Multi-pass membrane protein</topology>
    </subcellularLocation>
</comment>
<feature type="region of interest" description="Disordered" evidence="22">
    <location>
        <begin position="124"/>
        <end position="147"/>
    </location>
</feature>
<feature type="transmembrane region" description="Helical" evidence="23">
    <location>
        <begin position="413"/>
        <end position="439"/>
    </location>
</feature>
<evidence type="ECO:0000256" key="11">
    <source>
        <dbReference type="ARBA" id="ARBA00022989"/>
    </source>
</evidence>
<dbReference type="PROSITE" id="PS50156">
    <property type="entry name" value="SSD"/>
    <property type="match status" value="1"/>
</dbReference>
<keyword evidence="15 23" id="KW-0472">Membrane</keyword>
<keyword evidence="11 23" id="KW-1133">Transmembrane helix</keyword>
<evidence type="ECO:0000256" key="7">
    <source>
        <dbReference type="ARBA" id="ARBA00022574"/>
    </source>
</evidence>